<protein>
    <submittedName>
        <fullName evidence="2">Uncharacterized protein</fullName>
    </submittedName>
</protein>
<reference evidence="2 3" key="1">
    <citation type="journal article" date="2011" name="J. Bacteriol.">
        <title>Genome Sequence of Lactobacillus ruminis SPM0211, Isolated from a Fecal Sample from a Healthy Korean.</title>
        <authorList>
            <person name="Lee S."/>
            <person name="Cho Y.J."/>
            <person name="Lee A.H."/>
            <person name="Chun J."/>
            <person name="Ha N.J."/>
            <person name="Ko G."/>
        </authorList>
    </citation>
    <scope>NUCLEOTIDE SEQUENCE [LARGE SCALE GENOMIC DNA]</scope>
    <source>
        <strain evidence="2 3">SPM0211</strain>
    </source>
</reference>
<evidence type="ECO:0000313" key="3">
    <source>
        <dbReference type="Proteomes" id="UP000002971"/>
    </source>
</evidence>
<keyword evidence="1" id="KW-1133">Transmembrane helix</keyword>
<feature type="transmembrane region" description="Helical" evidence="1">
    <location>
        <begin position="21"/>
        <end position="42"/>
    </location>
</feature>
<organism evidence="2 3">
    <name type="scientific">Ligilactobacillus ruminis SPM0211</name>
    <dbReference type="NCBI Taxonomy" id="1040964"/>
    <lineage>
        <taxon>Bacteria</taxon>
        <taxon>Bacillati</taxon>
        <taxon>Bacillota</taxon>
        <taxon>Bacilli</taxon>
        <taxon>Lactobacillales</taxon>
        <taxon>Lactobacillaceae</taxon>
        <taxon>Ligilactobacillus</taxon>
    </lineage>
</organism>
<gene>
    <name evidence="2" type="ORF">LRU_01103</name>
</gene>
<sequence length="57" mass="6493">MSVNGSAFCKMQRPFNQRAKLSVKFTAKLFLVISIIAGVMHAKKRIRFAIDSKSSWF</sequence>
<dbReference type="Proteomes" id="UP000002971">
    <property type="component" value="Unassembled WGS sequence"/>
</dbReference>
<dbReference type="AlphaFoldDB" id="F7R0L3"/>
<keyword evidence="1" id="KW-0812">Transmembrane</keyword>
<proteinExistence type="predicted"/>
<accession>F7R0L3</accession>
<evidence type="ECO:0000256" key="1">
    <source>
        <dbReference type="SAM" id="Phobius"/>
    </source>
</evidence>
<comment type="caution">
    <text evidence="2">The sequence shown here is derived from an EMBL/GenBank/DDBJ whole genome shotgun (WGS) entry which is preliminary data.</text>
</comment>
<evidence type="ECO:0000313" key="2">
    <source>
        <dbReference type="EMBL" id="EGM51589.1"/>
    </source>
</evidence>
<dbReference type="EMBL" id="AFOJ01000005">
    <property type="protein sequence ID" value="EGM51589.1"/>
    <property type="molecule type" value="Genomic_DNA"/>
</dbReference>
<keyword evidence="1" id="KW-0472">Membrane</keyword>
<name>F7R0L3_9LACO</name>